<keyword evidence="1" id="KW-0808">Transferase</keyword>
<dbReference type="PANTHER" id="PTHR39560">
    <property type="entry name" value="PROTEIN ADENYLYLTRANSFERASE FIC-RELATED"/>
    <property type="match status" value="1"/>
</dbReference>
<dbReference type="RefSeq" id="WP_008790277.1">
    <property type="nucleotide sequence ID" value="NZ_AKCB01000004.1"/>
</dbReference>
<evidence type="ECO:0000256" key="5">
    <source>
        <dbReference type="ARBA" id="ARBA00034531"/>
    </source>
</evidence>
<dbReference type="Pfam" id="PF02661">
    <property type="entry name" value="Fic"/>
    <property type="match status" value="1"/>
</dbReference>
<dbReference type="EC" id="2.7.7.108" evidence="5"/>
<dbReference type="InterPro" id="IPR036597">
    <property type="entry name" value="Fido-like_dom_sf"/>
</dbReference>
<dbReference type="HOGENOM" id="CLU_058177_1_0_9"/>
<feature type="domain" description="Fido" evidence="8">
    <location>
        <begin position="99"/>
        <end position="258"/>
    </location>
</feature>
<dbReference type="InterPro" id="IPR003812">
    <property type="entry name" value="Fido"/>
</dbReference>
<name>E7GEQ3_9FIRM</name>
<keyword evidence="10" id="KW-1185">Reference proteome</keyword>
<dbReference type="Proteomes" id="UP000003157">
    <property type="component" value="Unassembled WGS sequence"/>
</dbReference>
<dbReference type="STRING" id="100884.GCA_000269565_03797"/>
<dbReference type="AlphaFoldDB" id="E7GEQ3"/>
<dbReference type="OrthoDB" id="9813719at2"/>
<protein>
    <recommendedName>
        <fullName evidence="5">protein adenylyltransferase</fullName>
        <ecNumber evidence="5">2.7.7.108</ecNumber>
    </recommendedName>
</protein>
<dbReference type="PANTHER" id="PTHR39560:SF1">
    <property type="entry name" value="PROTEIN ADENYLYLTRANSFERASE FIC-RELATED"/>
    <property type="match status" value="1"/>
</dbReference>
<evidence type="ECO:0000313" key="10">
    <source>
        <dbReference type="Proteomes" id="UP000003157"/>
    </source>
</evidence>
<evidence type="ECO:0000313" key="9">
    <source>
        <dbReference type="EMBL" id="EFW03504.1"/>
    </source>
</evidence>
<comment type="catalytic activity">
    <reaction evidence="7">
        <text>L-tyrosyl-[protein] + ATP = O-(5'-adenylyl)-L-tyrosyl-[protein] + diphosphate</text>
        <dbReference type="Rhea" id="RHEA:54288"/>
        <dbReference type="Rhea" id="RHEA-COMP:10136"/>
        <dbReference type="Rhea" id="RHEA-COMP:13846"/>
        <dbReference type="ChEBI" id="CHEBI:30616"/>
        <dbReference type="ChEBI" id="CHEBI:33019"/>
        <dbReference type="ChEBI" id="CHEBI:46858"/>
        <dbReference type="ChEBI" id="CHEBI:83624"/>
        <dbReference type="EC" id="2.7.7.108"/>
    </reaction>
</comment>
<evidence type="ECO:0000256" key="4">
    <source>
        <dbReference type="ARBA" id="ARBA00022840"/>
    </source>
</evidence>
<dbReference type="eggNOG" id="COG2184">
    <property type="taxonomic scope" value="Bacteria"/>
</dbReference>
<keyword evidence="4" id="KW-0067">ATP-binding</keyword>
<evidence type="ECO:0000256" key="2">
    <source>
        <dbReference type="ARBA" id="ARBA00022695"/>
    </source>
</evidence>
<dbReference type="GeneID" id="78231537"/>
<evidence type="ECO:0000256" key="6">
    <source>
        <dbReference type="ARBA" id="ARBA00047939"/>
    </source>
</evidence>
<dbReference type="PROSITE" id="PS51459">
    <property type="entry name" value="FIDO"/>
    <property type="match status" value="1"/>
</dbReference>
<evidence type="ECO:0000256" key="1">
    <source>
        <dbReference type="ARBA" id="ARBA00022679"/>
    </source>
</evidence>
<keyword evidence="2" id="KW-0548">Nucleotidyltransferase</keyword>
<sequence length="277" mass="33003">MEKYNEFKYKVISETKDGKTKQLYWNIAFGLQDVDNIKPSEYMLQLAKENVEGKKTYTEVYKQIDSYYKESTHINSDEREADIVSARIVQMLSSPTFRFDYNTLKLYHKHLFDGVDILVSQKYIGNFRDYNITKSEPILDGDTVLYSDFSMIEDTLRYDFEEEKNQDYTEMSKEDILKRLATFTSRIWQVHPFGEGNTRTTALFIQKYITYLGLKDMNNELFKDNSKYFRNALVRANYINIPKKINENDEYLIKFFSNLLYKTDYQLDNADLDIKEK</sequence>
<gene>
    <name evidence="9" type="ORF">HMPREF9488_03195</name>
</gene>
<comment type="caution">
    <text evidence="9">The sequence shown here is derived from an EMBL/GenBank/DDBJ whole genome shotgun (WGS) entry which is preliminary data.</text>
</comment>
<reference evidence="9 10" key="1">
    <citation type="submission" date="2010-12" db="EMBL/GenBank/DDBJ databases">
        <title>The Genome Sequence of Coprobacillus sp. strain 29_1.</title>
        <authorList>
            <consortium name="The Broad Institute Genome Sequencing Platform"/>
            <person name="Earl A."/>
            <person name="Ward D."/>
            <person name="Feldgarden M."/>
            <person name="Gevers D."/>
            <person name="Daigneault M."/>
            <person name="Sibley C.D."/>
            <person name="White A."/>
            <person name="Strauss J."/>
            <person name="Allen-Vercoe E."/>
            <person name="Young S.K."/>
            <person name="Zeng Q."/>
            <person name="Gargeya S."/>
            <person name="Fitzgerald M."/>
            <person name="Haas B."/>
            <person name="Abouelleil A."/>
            <person name="Alvarado L."/>
            <person name="Arachchi H.M."/>
            <person name="Berlin A."/>
            <person name="Brown A."/>
            <person name="Chapman S.B."/>
            <person name="Chen Z."/>
            <person name="Dunbar C."/>
            <person name="Freedman E."/>
            <person name="Gearin G."/>
            <person name="Gellesch M."/>
            <person name="Goldberg J."/>
            <person name="Griggs A."/>
            <person name="Gujja S."/>
            <person name="Heilman E."/>
            <person name="Heiman D."/>
            <person name="Howarth C."/>
            <person name="Larson L."/>
            <person name="Lui A."/>
            <person name="MacDonald P.J.P."/>
            <person name="Mehta T."/>
            <person name="Montmayeur A."/>
            <person name="Murphy C."/>
            <person name="Neiman D."/>
            <person name="Pearson M."/>
            <person name="Priest M."/>
            <person name="Roberts A."/>
            <person name="Saif S."/>
            <person name="Shea T."/>
            <person name="Shenoy N."/>
            <person name="Sisk P."/>
            <person name="Stolte C."/>
            <person name="Sykes S."/>
            <person name="White J."/>
            <person name="Yandava C."/>
            <person name="Nusbaum C."/>
            <person name="Birren B."/>
        </authorList>
    </citation>
    <scope>NUCLEOTIDE SEQUENCE [LARGE SCALE GENOMIC DNA]</scope>
    <source>
        <strain evidence="9 10">29_1</strain>
    </source>
</reference>
<dbReference type="SUPFAM" id="SSF140931">
    <property type="entry name" value="Fic-like"/>
    <property type="match status" value="1"/>
</dbReference>
<evidence type="ECO:0000256" key="3">
    <source>
        <dbReference type="ARBA" id="ARBA00022741"/>
    </source>
</evidence>
<dbReference type="GO" id="GO:0051302">
    <property type="term" value="P:regulation of cell division"/>
    <property type="evidence" value="ECO:0007669"/>
    <property type="project" value="TreeGrafter"/>
</dbReference>
<dbReference type="GO" id="GO:0005524">
    <property type="term" value="F:ATP binding"/>
    <property type="evidence" value="ECO:0007669"/>
    <property type="project" value="UniProtKB-KW"/>
</dbReference>
<evidence type="ECO:0000256" key="7">
    <source>
        <dbReference type="ARBA" id="ARBA00048696"/>
    </source>
</evidence>
<dbReference type="Gene3D" id="1.10.3290.10">
    <property type="entry name" value="Fido-like domain"/>
    <property type="match status" value="1"/>
</dbReference>
<evidence type="ECO:0000259" key="8">
    <source>
        <dbReference type="PROSITE" id="PS51459"/>
    </source>
</evidence>
<dbReference type="GO" id="GO:0070733">
    <property type="term" value="F:AMPylase activity"/>
    <property type="evidence" value="ECO:0007669"/>
    <property type="project" value="UniProtKB-EC"/>
</dbReference>
<accession>E7GEQ3</accession>
<dbReference type="EMBL" id="ADKX01000046">
    <property type="protein sequence ID" value="EFW03504.1"/>
    <property type="molecule type" value="Genomic_DNA"/>
</dbReference>
<organism evidence="9 10">
    <name type="scientific">Coprobacillus cateniformis</name>
    <dbReference type="NCBI Taxonomy" id="100884"/>
    <lineage>
        <taxon>Bacteria</taxon>
        <taxon>Bacillati</taxon>
        <taxon>Bacillota</taxon>
        <taxon>Erysipelotrichia</taxon>
        <taxon>Erysipelotrichales</taxon>
        <taxon>Coprobacillaceae</taxon>
        <taxon>Coprobacillus</taxon>
    </lineage>
</organism>
<comment type="catalytic activity">
    <reaction evidence="6">
        <text>L-threonyl-[protein] + ATP = 3-O-(5'-adenylyl)-L-threonyl-[protein] + diphosphate</text>
        <dbReference type="Rhea" id="RHEA:54292"/>
        <dbReference type="Rhea" id="RHEA-COMP:11060"/>
        <dbReference type="Rhea" id="RHEA-COMP:13847"/>
        <dbReference type="ChEBI" id="CHEBI:30013"/>
        <dbReference type="ChEBI" id="CHEBI:30616"/>
        <dbReference type="ChEBI" id="CHEBI:33019"/>
        <dbReference type="ChEBI" id="CHEBI:138113"/>
        <dbReference type="EC" id="2.7.7.108"/>
    </reaction>
</comment>
<proteinExistence type="predicted"/>
<keyword evidence="3" id="KW-0547">Nucleotide-binding</keyword>